<dbReference type="EMBL" id="JBEXAC010000002">
    <property type="protein sequence ID" value="MET6998682.1"/>
    <property type="molecule type" value="Genomic_DNA"/>
</dbReference>
<organism evidence="1 2">
    <name type="scientific">Chitinophaga defluvii</name>
    <dbReference type="NCBI Taxonomy" id="3163343"/>
    <lineage>
        <taxon>Bacteria</taxon>
        <taxon>Pseudomonadati</taxon>
        <taxon>Bacteroidota</taxon>
        <taxon>Chitinophagia</taxon>
        <taxon>Chitinophagales</taxon>
        <taxon>Chitinophagaceae</taxon>
        <taxon>Chitinophaga</taxon>
    </lineage>
</organism>
<accession>A0ABV2T6N4</accession>
<dbReference type="Proteomes" id="UP001549749">
    <property type="component" value="Unassembled WGS sequence"/>
</dbReference>
<protein>
    <submittedName>
        <fullName evidence="1">Uncharacterized protein</fullName>
    </submittedName>
</protein>
<sequence>MKKENTHIEGQSYPMEWLDLIITVTLNPDSTSVDTITDAQATCICTQLDSEASRLKSLLKNKVFSLTKPGKIRLLIRHYHHTLIVLLDHAIANGQHPAFKTTLLQPVQEKAIDTLDNLLSFIETRFAAYLGLEERVPATYLSVVQSELSEQLDKVRQKLQPSLGEKYVLDMVWKVLETFTDPEVERPAPITFADVLYHRELLRSLEQLEEGDRISTRYTLLEETLIGMNFNHRGFISSFTQKTADRVNMQQDLKERITLLALYQKELKQLIAEPDRCYQTGHPGLQTTLDNWFSQELFFLEKKLHLNIVPIGADNETADERKNTYKLLCTLSEDQLGILLKAADDLKVIISRSLSNVFNQIVPYLSTPYKEELSPNSMRSHTYAMEERDKQVVIETLEKMIEKIKEY</sequence>
<comment type="caution">
    <text evidence="1">The sequence shown here is derived from an EMBL/GenBank/DDBJ whole genome shotgun (WGS) entry which is preliminary data.</text>
</comment>
<reference evidence="1 2" key="1">
    <citation type="submission" date="2024-06" db="EMBL/GenBank/DDBJ databases">
        <title>Chitinophaga defluvii sp. nov., isolated from municipal sewage.</title>
        <authorList>
            <person name="Zhang L."/>
        </authorList>
    </citation>
    <scope>NUCLEOTIDE SEQUENCE [LARGE SCALE GENOMIC DNA]</scope>
    <source>
        <strain evidence="1 2">H8</strain>
    </source>
</reference>
<name>A0ABV2T6N4_9BACT</name>
<keyword evidence="2" id="KW-1185">Reference proteome</keyword>
<evidence type="ECO:0000313" key="1">
    <source>
        <dbReference type="EMBL" id="MET6998682.1"/>
    </source>
</evidence>
<dbReference type="RefSeq" id="WP_354661324.1">
    <property type="nucleotide sequence ID" value="NZ_JBEXAC010000002.1"/>
</dbReference>
<gene>
    <name evidence="1" type="ORF">ABR189_14960</name>
</gene>
<evidence type="ECO:0000313" key="2">
    <source>
        <dbReference type="Proteomes" id="UP001549749"/>
    </source>
</evidence>
<proteinExistence type="predicted"/>